<keyword evidence="11" id="KW-1185">Reference proteome</keyword>
<dbReference type="SMART" id="SM00086">
    <property type="entry name" value="PAC"/>
    <property type="match status" value="2"/>
</dbReference>
<comment type="catalytic activity">
    <reaction evidence="1">
        <text>ATP + protein L-histidine = ADP + protein N-phospho-L-histidine.</text>
        <dbReference type="EC" id="2.7.13.3"/>
    </reaction>
</comment>
<protein>
    <recommendedName>
        <fullName evidence="2">histidine kinase</fullName>
        <ecNumber evidence="2">2.7.13.3</ecNumber>
    </recommendedName>
</protein>
<dbReference type="GO" id="GO:0004673">
    <property type="term" value="F:protein histidine kinase activity"/>
    <property type="evidence" value="ECO:0007669"/>
    <property type="project" value="UniProtKB-EC"/>
</dbReference>
<proteinExistence type="predicted"/>
<dbReference type="InterPro" id="IPR035965">
    <property type="entry name" value="PAS-like_dom_sf"/>
</dbReference>
<accession>A0A2V2N3C1</accession>
<dbReference type="PANTHER" id="PTHR43304">
    <property type="entry name" value="PHYTOCHROME-LIKE PROTEIN CPH1"/>
    <property type="match status" value="1"/>
</dbReference>
<dbReference type="PROSITE" id="PS50113">
    <property type="entry name" value="PAC"/>
    <property type="match status" value="2"/>
</dbReference>
<dbReference type="GeneID" id="97608105"/>
<dbReference type="InterPro" id="IPR000700">
    <property type="entry name" value="PAS-assoc_C"/>
</dbReference>
<keyword evidence="6" id="KW-0472">Membrane</keyword>
<evidence type="ECO:0000259" key="9">
    <source>
        <dbReference type="PROSITE" id="PS50113"/>
    </source>
</evidence>
<dbReference type="SMART" id="SM00387">
    <property type="entry name" value="HATPase_c"/>
    <property type="match status" value="1"/>
</dbReference>
<evidence type="ECO:0000256" key="5">
    <source>
        <dbReference type="ARBA" id="ARBA00022777"/>
    </source>
</evidence>
<dbReference type="CDD" id="cd00130">
    <property type="entry name" value="PAS"/>
    <property type="match status" value="2"/>
</dbReference>
<dbReference type="OrthoDB" id="3369at2157"/>
<dbReference type="InterPro" id="IPR052162">
    <property type="entry name" value="Sensor_kinase/Photoreceptor"/>
</dbReference>
<dbReference type="PROSITE" id="PS50109">
    <property type="entry name" value="HIS_KIN"/>
    <property type="match status" value="1"/>
</dbReference>
<evidence type="ECO:0000256" key="4">
    <source>
        <dbReference type="ARBA" id="ARBA00022679"/>
    </source>
</evidence>
<dbReference type="Pfam" id="PF13426">
    <property type="entry name" value="PAS_9"/>
    <property type="match status" value="1"/>
</dbReference>
<dbReference type="Pfam" id="PF02518">
    <property type="entry name" value="HATPase_c"/>
    <property type="match status" value="1"/>
</dbReference>
<feature type="domain" description="Histidine kinase" evidence="7">
    <location>
        <begin position="520"/>
        <end position="618"/>
    </location>
</feature>
<feature type="domain" description="PAC" evidence="9">
    <location>
        <begin position="236"/>
        <end position="288"/>
    </location>
</feature>
<dbReference type="InterPro" id="IPR003594">
    <property type="entry name" value="HATPase_dom"/>
</dbReference>
<dbReference type="EC" id="2.7.13.3" evidence="2"/>
<comment type="caution">
    <text evidence="10">The sequence shown here is derived from an EMBL/GenBank/DDBJ whole genome shotgun (WGS) entry which is preliminary data.</text>
</comment>
<dbReference type="InterPro" id="IPR001610">
    <property type="entry name" value="PAC"/>
</dbReference>
<dbReference type="EMBL" id="QGMZ01000016">
    <property type="protein sequence ID" value="PWR74662.1"/>
    <property type="molecule type" value="Genomic_DNA"/>
</dbReference>
<evidence type="ECO:0000259" key="7">
    <source>
        <dbReference type="PROSITE" id="PS50109"/>
    </source>
</evidence>
<dbReference type="Pfam" id="PF00989">
    <property type="entry name" value="PAS"/>
    <property type="match status" value="2"/>
</dbReference>
<name>A0A2V2N3C1_9EURY</name>
<sequence>MTGDTPWFFYLITFFCIIIGSHVIIDFLSAQKQKIKKGISNYSLILDSSPFPVVIISYPDALIFTINDRASDILRILSNKAISKKFHEFFENPDELNEILKLIIKEGKVIDYETKLISRQGRFFWALLSANLISLEEENAVYIAFADINHQKELEITIQKNKELYRSVIRTSPDNITMVDMLGRIFMVSPAATKMFGYDYNDRYPYGMPFIDNIHPSDHGRFKHDLRQLKQGKNTGTHEYRAIRRDGSTIYIESHSEIIHDSEGRADSILYIIRDITRRKETESAIRENEERFITIFQEVPDPVLIFTPEGTILDINRQCEEWFKVEKYNVIGHSIQEMGFFQSEIGDSQFKAILSLKPGEKYETTISLPGNNERYAILTTRSLSINGSPAILLLMNDIDSLTRAYKSLSRANYQISLLNSITRHDIMNKVMAITGYSELLLEECKNNPICDTISIIHKSGEDITNLIEFTREYQDLGIHQPRWQRIDKIIKKDIIQSLISGINISLPQEPIELYADPLLEKVLYNLIENSKRHGEIVTHIYLKYELSPDLCYLIYEDDGIGVVEAEKELIFKKGHGKNTGLGLFLIREILQFTGIIISETGLPGKGVRFEMKIPPGAFRISPEIVNC</sequence>
<evidence type="ECO:0000313" key="11">
    <source>
        <dbReference type="Proteomes" id="UP000245934"/>
    </source>
</evidence>
<dbReference type="PROSITE" id="PS50112">
    <property type="entry name" value="PAS"/>
    <property type="match status" value="1"/>
</dbReference>
<dbReference type="PANTHER" id="PTHR43304:SF1">
    <property type="entry name" value="PAC DOMAIN-CONTAINING PROTEIN"/>
    <property type="match status" value="1"/>
</dbReference>
<dbReference type="NCBIfam" id="TIGR00229">
    <property type="entry name" value="sensory_box"/>
    <property type="match status" value="3"/>
</dbReference>
<dbReference type="RefSeq" id="WP_109940742.1">
    <property type="nucleotide sequence ID" value="NZ_CP176366.1"/>
</dbReference>
<keyword evidence="6" id="KW-0812">Transmembrane</keyword>
<feature type="domain" description="PAS" evidence="8">
    <location>
        <begin position="161"/>
        <end position="233"/>
    </location>
</feature>
<evidence type="ECO:0000256" key="3">
    <source>
        <dbReference type="ARBA" id="ARBA00022553"/>
    </source>
</evidence>
<dbReference type="Proteomes" id="UP000245934">
    <property type="component" value="Unassembled WGS sequence"/>
</dbReference>
<dbReference type="Gene3D" id="3.30.565.10">
    <property type="entry name" value="Histidine kinase-like ATPase, C-terminal domain"/>
    <property type="match status" value="1"/>
</dbReference>
<dbReference type="SUPFAM" id="SSF55874">
    <property type="entry name" value="ATPase domain of HSP90 chaperone/DNA topoisomerase II/histidine kinase"/>
    <property type="match status" value="1"/>
</dbReference>
<dbReference type="Gene3D" id="3.30.450.20">
    <property type="entry name" value="PAS domain"/>
    <property type="match status" value="3"/>
</dbReference>
<evidence type="ECO:0000256" key="6">
    <source>
        <dbReference type="SAM" id="Phobius"/>
    </source>
</evidence>
<dbReference type="SMART" id="SM00091">
    <property type="entry name" value="PAS"/>
    <property type="match status" value="3"/>
</dbReference>
<keyword evidence="4" id="KW-0808">Transferase</keyword>
<dbReference type="SUPFAM" id="SSF55785">
    <property type="entry name" value="PYP-like sensor domain (PAS domain)"/>
    <property type="match status" value="3"/>
</dbReference>
<dbReference type="InterPro" id="IPR005467">
    <property type="entry name" value="His_kinase_dom"/>
</dbReference>
<keyword evidence="5" id="KW-0418">Kinase</keyword>
<keyword evidence="3" id="KW-0597">Phosphoprotein</keyword>
<reference evidence="10 11" key="1">
    <citation type="submission" date="2018-05" db="EMBL/GenBank/DDBJ databases">
        <title>Draft genome of Methanospirillum stamsii Pt1.</title>
        <authorList>
            <person name="Dueholm M.S."/>
            <person name="Nielsen P.H."/>
            <person name="Bakmann L.F."/>
            <person name="Otzen D.E."/>
        </authorList>
    </citation>
    <scope>NUCLEOTIDE SEQUENCE [LARGE SCALE GENOMIC DNA]</scope>
    <source>
        <strain evidence="10 11">Pt1</strain>
    </source>
</reference>
<dbReference type="CDD" id="cd00075">
    <property type="entry name" value="HATPase"/>
    <property type="match status" value="1"/>
</dbReference>
<evidence type="ECO:0000313" key="10">
    <source>
        <dbReference type="EMBL" id="PWR74662.1"/>
    </source>
</evidence>
<evidence type="ECO:0000256" key="2">
    <source>
        <dbReference type="ARBA" id="ARBA00012438"/>
    </source>
</evidence>
<keyword evidence="6" id="KW-1133">Transmembrane helix</keyword>
<dbReference type="InterPro" id="IPR036890">
    <property type="entry name" value="HATPase_C_sf"/>
</dbReference>
<feature type="transmembrane region" description="Helical" evidence="6">
    <location>
        <begin position="6"/>
        <end position="28"/>
    </location>
</feature>
<dbReference type="AlphaFoldDB" id="A0A2V2N3C1"/>
<evidence type="ECO:0000256" key="1">
    <source>
        <dbReference type="ARBA" id="ARBA00000085"/>
    </source>
</evidence>
<dbReference type="InterPro" id="IPR000014">
    <property type="entry name" value="PAS"/>
</dbReference>
<dbReference type="GO" id="GO:0006355">
    <property type="term" value="P:regulation of DNA-templated transcription"/>
    <property type="evidence" value="ECO:0007669"/>
    <property type="project" value="InterPro"/>
</dbReference>
<dbReference type="InterPro" id="IPR013767">
    <property type="entry name" value="PAS_fold"/>
</dbReference>
<organism evidence="10 11">
    <name type="scientific">Methanospirillum stamsii</name>
    <dbReference type="NCBI Taxonomy" id="1277351"/>
    <lineage>
        <taxon>Archaea</taxon>
        <taxon>Methanobacteriati</taxon>
        <taxon>Methanobacteriota</taxon>
        <taxon>Stenosarchaea group</taxon>
        <taxon>Methanomicrobia</taxon>
        <taxon>Methanomicrobiales</taxon>
        <taxon>Methanospirillaceae</taxon>
        <taxon>Methanospirillum</taxon>
    </lineage>
</organism>
<gene>
    <name evidence="10" type="ORF">DLD82_08780</name>
</gene>
<evidence type="ECO:0000259" key="8">
    <source>
        <dbReference type="PROSITE" id="PS50112"/>
    </source>
</evidence>
<feature type="domain" description="PAC" evidence="9">
    <location>
        <begin position="110"/>
        <end position="160"/>
    </location>
</feature>